<sequence>MNIIEESPKRLIVREWPWIVLIIGGLCTVTGFIPLLFLGHHELLCQRSSVEEASAEEGECQIIKSSLLGTQIHRMPLAAIEEARLNRNARSDTADTYQMELVTHEGHYGFGLQTSDRHWHESLTQRMNRFLAEPSQTQLRQTQNNLWLGLFFILNGVGLGVAILVIGIKILTIEIDQRLGVLKLSWQGCLGKDVKEYRISMIRGAIVESSYLSRGNIYGNSGFGYRVALVMNSGERVPLRWYYSTGWSNKDHLARKIRHFLGLPEESVEI</sequence>
<protein>
    <recommendedName>
        <fullName evidence="4">DUF3592 domain-containing protein</fullName>
    </recommendedName>
</protein>
<dbReference type="Proteomes" id="UP001154265">
    <property type="component" value="Unassembled WGS sequence"/>
</dbReference>
<reference evidence="2" key="1">
    <citation type="journal article" date="2022" name="Genome Biol. Evol.">
        <title>A New Gene Family Diagnostic for Intracellular Biomineralization of Amorphous Ca Carbonates by Cyanobacteria.</title>
        <authorList>
            <person name="Benzerara K."/>
            <person name="Duprat E."/>
            <person name="Bitard-Feildel T."/>
            <person name="Caumes G."/>
            <person name="Cassier-Chauvat C."/>
            <person name="Chauvat F."/>
            <person name="Dezi M."/>
            <person name="Diop S.I."/>
            <person name="Gaschignard G."/>
            <person name="Gorgen S."/>
            <person name="Gugger M."/>
            <person name="Lopez-Garcia P."/>
            <person name="Millet M."/>
            <person name="Skouri-Panet F."/>
            <person name="Moreira D."/>
            <person name="Callebaut I."/>
        </authorList>
    </citation>
    <scope>NUCLEOTIDE SEQUENCE</scope>
    <source>
        <strain evidence="2">G9</strain>
    </source>
</reference>
<accession>A0ABT6F173</accession>
<name>A0ABT6F173_9SYNE</name>
<comment type="caution">
    <text evidence="2">The sequence shown here is derived from an EMBL/GenBank/DDBJ whole genome shotgun (WGS) entry which is preliminary data.</text>
</comment>
<evidence type="ECO:0000313" key="3">
    <source>
        <dbReference type="Proteomes" id="UP001154265"/>
    </source>
</evidence>
<keyword evidence="1" id="KW-0472">Membrane</keyword>
<feature type="transmembrane region" description="Helical" evidence="1">
    <location>
        <begin position="16"/>
        <end position="38"/>
    </location>
</feature>
<organism evidence="2 3">
    <name type="scientific">Candidatus Synechococcus calcipolaris G9</name>
    <dbReference type="NCBI Taxonomy" id="1497997"/>
    <lineage>
        <taxon>Bacteria</taxon>
        <taxon>Bacillati</taxon>
        <taxon>Cyanobacteriota</taxon>
        <taxon>Cyanophyceae</taxon>
        <taxon>Synechococcales</taxon>
        <taxon>Synechococcaceae</taxon>
        <taxon>Synechococcus</taxon>
    </lineage>
</organism>
<keyword evidence="1" id="KW-0812">Transmembrane</keyword>
<feature type="transmembrane region" description="Helical" evidence="1">
    <location>
        <begin position="146"/>
        <end position="168"/>
    </location>
</feature>
<evidence type="ECO:0000313" key="2">
    <source>
        <dbReference type="EMBL" id="MDG2991528.1"/>
    </source>
</evidence>
<dbReference type="RefSeq" id="WP_277867391.1">
    <property type="nucleotide sequence ID" value="NZ_JAKKUT010000002.1"/>
</dbReference>
<evidence type="ECO:0008006" key="4">
    <source>
        <dbReference type="Google" id="ProtNLM"/>
    </source>
</evidence>
<gene>
    <name evidence="2" type="ORF">L3556_11390</name>
</gene>
<reference evidence="2" key="2">
    <citation type="submission" date="2022-01" db="EMBL/GenBank/DDBJ databases">
        <authorList>
            <person name="Zivanovic Y."/>
            <person name="Moreira D."/>
            <person name="Lopez-Garcia P."/>
        </authorList>
    </citation>
    <scope>NUCLEOTIDE SEQUENCE</scope>
    <source>
        <strain evidence="2">G9</strain>
    </source>
</reference>
<proteinExistence type="predicted"/>
<evidence type="ECO:0000256" key="1">
    <source>
        <dbReference type="SAM" id="Phobius"/>
    </source>
</evidence>
<keyword evidence="3" id="KW-1185">Reference proteome</keyword>
<dbReference type="EMBL" id="JAKKUT010000002">
    <property type="protein sequence ID" value="MDG2991528.1"/>
    <property type="molecule type" value="Genomic_DNA"/>
</dbReference>
<keyword evidence="1" id="KW-1133">Transmembrane helix</keyword>